<evidence type="ECO:0000256" key="7">
    <source>
        <dbReference type="SAM" id="Phobius"/>
    </source>
</evidence>
<evidence type="ECO:0000256" key="3">
    <source>
        <dbReference type="ARBA" id="ARBA00022475"/>
    </source>
</evidence>
<reference evidence="9 10" key="1">
    <citation type="submission" date="2019-06" db="EMBL/GenBank/DDBJ databases">
        <title>Flavobacteriaceae Paucihalobacterium erythroidium CWB-1, complete genome.</title>
        <authorList>
            <person name="Wu S."/>
        </authorList>
    </citation>
    <scope>NUCLEOTIDE SEQUENCE [LARGE SCALE GENOMIC DNA]</scope>
    <source>
        <strain evidence="9 10">CWB-1</strain>
    </source>
</reference>
<dbReference type="PANTHER" id="PTHR30012">
    <property type="entry name" value="GENERAL SECRETION PATHWAY PROTEIN"/>
    <property type="match status" value="1"/>
</dbReference>
<dbReference type="PRINTS" id="PR00812">
    <property type="entry name" value="BCTERIALGSPF"/>
</dbReference>
<dbReference type="PANTHER" id="PTHR30012:SF0">
    <property type="entry name" value="TYPE II SECRETION SYSTEM PROTEIN F-RELATED"/>
    <property type="match status" value="1"/>
</dbReference>
<accession>A0A506PR66</accession>
<evidence type="ECO:0000313" key="10">
    <source>
        <dbReference type="Proteomes" id="UP000317332"/>
    </source>
</evidence>
<comment type="similarity">
    <text evidence="2">Belongs to the GSP F family.</text>
</comment>
<dbReference type="OrthoDB" id="1523422at2"/>
<proteinExistence type="inferred from homology"/>
<dbReference type="Proteomes" id="UP000317332">
    <property type="component" value="Unassembled WGS sequence"/>
</dbReference>
<keyword evidence="10" id="KW-1185">Reference proteome</keyword>
<keyword evidence="5 7" id="KW-1133">Transmembrane helix</keyword>
<dbReference type="GO" id="GO:0005886">
    <property type="term" value="C:plasma membrane"/>
    <property type="evidence" value="ECO:0007669"/>
    <property type="project" value="UniProtKB-SubCell"/>
</dbReference>
<name>A0A506PR66_9FLAO</name>
<evidence type="ECO:0000256" key="5">
    <source>
        <dbReference type="ARBA" id="ARBA00022989"/>
    </source>
</evidence>
<feature type="domain" description="Type II secretion system protein GspF" evidence="8">
    <location>
        <begin position="245"/>
        <end position="367"/>
    </location>
</feature>
<feature type="transmembrane region" description="Helical" evidence="7">
    <location>
        <begin position="196"/>
        <end position="213"/>
    </location>
</feature>
<dbReference type="InterPro" id="IPR018076">
    <property type="entry name" value="T2SS_GspF_dom"/>
</dbReference>
<feature type="transmembrane region" description="Helical" evidence="7">
    <location>
        <begin position="344"/>
        <end position="366"/>
    </location>
</feature>
<dbReference type="RefSeq" id="WP_140988998.1">
    <property type="nucleotide sequence ID" value="NZ_VHIQ01000001.1"/>
</dbReference>
<keyword evidence="6 7" id="KW-0472">Membrane</keyword>
<dbReference type="InterPro" id="IPR003004">
    <property type="entry name" value="GspF/PilC"/>
</dbReference>
<comment type="subcellular location">
    <subcellularLocation>
        <location evidence="1">Cell membrane</location>
        <topology evidence="1">Multi-pass membrane protein</topology>
    </subcellularLocation>
</comment>
<feature type="transmembrane region" description="Helical" evidence="7">
    <location>
        <begin position="138"/>
        <end position="164"/>
    </location>
</feature>
<keyword evidence="3" id="KW-1003">Cell membrane</keyword>
<evidence type="ECO:0000256" key="2">
    <source>
        <dbReference type="ARBA" id="ARBA00005745"/>
    </source>
</evidence>
<keyword evidence="4 7" id="KW-0812">Transmembrane</keyword>
<sequence>MAFKLDNIQVNEKKSGFAIDTGFLQKELFVFNRPFGNKVKEDFYSEIGILLSAGINLKDTLSLIKDTTKSKSSSSLIEHIEQDLVKGKNLSEAIQSQPYFSDYEYYSLKIGEETGTTARITLQLGDFYKRKNEQRKHLINALTYPIIIISTAILVVLFMLQFVVPMFEDIFKQQQVELPGITVFVINMSDFIKQNFYYMLAVIIVFWILKRPLNKKQWYRRAKDIFLSKIPVLGNFIKTIYLSQFSQAMALLTASRIPLVQCLELVEKMIDYYPLKSALEQIEGSLMNGVSLSEAMAAHKLFDGKMIALIKVAEETNQTEHMFSKLNERYNESVQQRSKMLSTILEPFIILFVGLFVGFILIAMYLPMFRLSSIIG</sequence>
<evidence type="ECO:0000259" key="8">
    <source>
        <dbReference type="Pfam" id="PF00482"/>
    </source>
</evidence>
<evidence type="ECO:0000313" key="9">
    <source>
        <dbReference type="EMBL" id="TPV35988.1"/>
    </source>
</evidence>
<feature type="domain" description="Type II secretion system protein GspF" evidence="8">
    <location>
        <begin position="43"/>
        <end position="165"/>
    </location>
</feature>
<dbReference type="EMBL" id="VHIQ01000001">
    <property type="protein sequence ID" value="TPV35988.1"/>
    <property type="molecule type" value="Genomic_DNA"/>
</dbReference>
<evidence type="ECO:0000256" key="4">
    <source>
        <dbReference type="ARBA" id="ARBA00022692"/>
    </source>
</evidence>
<gene>
    <name evidence="9" type="ORF">FJ651_03460</name>
</gene>
<dbReference type="Pfam" id="PF00482">
    <property type="entry name" value="T2SSF"/>
    <property type="match status" value="2"/>
</dbReference>
<evidence type="ECO:0000256" key="6">
    <source>
        <dbReference type="ARBA" id="ARBA00023136"/>
    </source>
</evidence>
<dbReference type="InterPro" id="IPR042094">
    <property type="entry name" value="T2SS_GspF_sf"/>
</dbReference>
<dbReference type="Gene3D" id="1.20.81.30">
    <property type="entry name" value="Type II secretion system (T2SS), domain F"/>
    <property type="match status" value="2"/>
</dbReference>
<dbReference type="AlphaFoldDB" id="A0A506PR66"/>
<protein>
    <submittedName>
        <fullName evidence="9">Type II secretion system F family protein</fullName>
    </submittedName>
</protein>
<evidence type="ECO:0000256" key="1">
    <source>
        <dbReference type="ARBA" id="ARBA00004651"/>
    </source>
</evidence>
<organism evidence="9 10">
    <name type="scientific">Paucihalobacter ruber</name>
    <dbReference type="NCBI Taxonomy" id="2567861"/>
    <lineage>
        <taxon>Bacteria</taxon>
        <taxon>Pseudomonadati</taxon>
        <taxon>Bacteroidota</taxon>
        <taxon>Flavobacteriia</taxon>
        <taxon>Flavobacteriales</taxon>
        <taxon>Flavobacteriaceae</taxon>
        <taxon>Paucihalobacter</taxon>
    </lineage>
</organism>
<comment type="caution">
    <text evidence="9">The sequence shown here is derived from an EMBL/GenBank/DDBJ whole genome shotgun (WGS) entry which is preliminary data.</text>
</comment>